<dbReference type="Proteomes" id="UP000230066">
    <property type="component" value="Unassembled WGS sequence"/>
</dbReference>
<proteinExistence type="predicted"/>
<feature type="compositionally biased region" description="Polar residues" evidence="1">
    <location>
        <begin position="198"/>
        <end position="210"/>
    </location>
</feature>
<sequence>MLPQNKPISSNRTTKNNPIQSAIVISQIDHYQLMTEDSELHHVGCLMTDGKRESQILLPGPRAECDAPNDLHWYPDDQFSHSQSSEIVCNTKVGCSQPKFQWRWIAGPVPQITHVDDQTYRIVEPGPVLNLSRLPRSGTYVFRCTVTCLCSDGLKTQSIQASFHVHLEDTASVGTRESDPSLDGLDKNITLVSRPEDTTISGVDSDLQQKSPKERKTENRRKALDTLYADSKEMESYHTTLLQRHKKHECLEDLKNQFENGIQQQVISLFKMILDSPRLEESAEVTSEGNPKFLPYKTEYLGYAIRPTYNFRSRIVRGCNRFMSSTGERCPQNLDIYNEMFNSDSVIKQKMIHSLSQGLHDLRIVEELQRHNQGEKQNAQLFDDLVNKLRLYYLINIKRKQMPDRMSEIHQETLSDDEILTGRLNQSLSKPGSEMSQSDENFVTDTSRVSTDSVCNKRSCVPKEQAKSQYEVIQSLSEVDFKMELVPLGYRESLFGRGGLEDTRWDDIRAFRERERRKFVRIGKDDKSPLNPELLNSLDLFEDQSREVERGVGESKGRTLLHLHDWNQHLSRTPVDRLDDANRETVRSEYTEELFDRRASNDPIHTNEHFSRDFTDNRIRLTMDNLRTPDRFFDFVNETMSAIHRGFPTNSGHFDWTWLNFSRKFVGRSRDRLLSEIQNDEHEEEENREYLRIEPGLVKLPSTTTAICPISAVPKGGNYRLAKLTWLRLPHANSLHDRDLNEVEEIIHLGMDRREIKPLLLRFNSPNRVYAYPHKRWADAFTLDITSLNINDFGFYACVITFEARENLTKFFDVTKQARYPLCIIPNQPRPKLHVTRAITVLVNQSDEVVDCFNPDEELLLSCEAEPFQIFCEKSDHLANGSLLFDTKFYGHLFLMESDNRLRRINLQSTNNSEQPLYALAKRHLQVKHHTWSLKLMPEHDGAYVDCEVLPHLVSPPYGMPDYWDWLARRLKKFGMKKLRRVSEPLRLCIEQLTNPVRIYPEPKSHYSRPYRLLVLPPQQMLTCRTHQVPMVYPNLSIFPIVDGSIEKALMHGLNQSHFWVDQNKMPVRWTAIKKPNEIRMLVPGDANVLGIYYVLCFAGFMNTSEEFILEIYSPPTEFWMDLEISKVWLVISLPASVIIYIFLKRRSGQRRTAKQTRSGRSVSSPRKLLVSG</sequence>
<feature type="region of interest" description="Disordered" evidence="1">
    <location>
        <begin position="1154"/>
        <end position="1173"/>
    </location>
</feature>
<gene>
    <name evidence="3" type="ORF">D915_010973</name>
</gene>
<evidence type="ECO:0000256" key="1">
    <source>
        <dbReference type="SAM" id="MobiDB-lite"/>
    </source>
</evidence>
<evidence type="ECO:0000313" key="4">
    <source>
        <dbReference type="Proteomes" id="UP000230066"/>
    </source>
</evidence>
<evidence type="ECO:0000313" key="3">
    <source>
        <dbReference type="EMBL" id="THD18500.1"/>
    </source>
</evidence>
<feature type="region of interest" description="Disordered" evidence="1">
    <location>
        <begin position="196"/>
        <end position="222"/>
    </location>
</feature>
<evidence type="ECO:0008006" key="5">
    <source>
        <dbReference type="Google" id="ProtNLM"/>
    </source>
</evidence>
<feature type="transmembrane region" description="Helical" evidence="2">
    <location>
        <begin position="1128"/>
        <end position="1144"/>
    </location>
</feature>
<protein>
    <recommendedName>
        <fullName evidence="5">Ig-like domain-containing protein</fullName>
    </recommendedName>
</protein>
<accession>A0A4E0RVC2</accession>
<name>A0A4E0RVC2_FASHE</name>
<keyword evidence="2" id="KW-0472">Membrane</keyword>
<feature type="compositionally biased region" description="Polar residues" evidence="1">
    <location>
        <begin position="1156"/>
        <end position="1165"/>
    </location>
</feature>
<keyword evidence="2" id="KW-1133">Transmembrane helix</keyword>
<evidence type="ECO:0000256" key="2">
    <source>
        <dbReference type="SAM" id="Phobius"/>
    </source>
</evidence>
<reference evidence="3" key="1">
    <citation type="submission" date="2019-03" db="EMBL/GenBank/DDBJ databases">
        <title>Improved annotation for the trematode Fasciola hepatica.</title>
        <authorList>
            <person name="Choi Y.-J."/>
            <person name="Martin J."/>
            <person name="Mitreva M."/>
        </authorList>
    </citation>
    <scope>NUCLEOTIDE SEQUENCE [LARGE SCALE GENOMIC DNA]</scope>
</reference>
<comment type="caution">
    <text evidence="3">The sequence shown here is derived from an EMBL/GenBank/DDBJ whole genome shotgun (WGS) entry which is preliminary data.</text>
</comment>
<organism evidence="3 4">
    <name type="scientific">Fasciola hepatica</name>
    <name type="common">Liver fluke</name>
    <dbReference type="NCBI Taxonomy" id="6192"/>
    <lineage>
        <taxon>Eukaryota</taxon>
        <taxon>Metazoa</taxon>
        <taxon>Spiralia</taxon>
        <taxon>Lophotrochozoa</taxon>
        <taxon>Platyhelminthes</taxon>
        <taxon>Trematoda</taxon>
        <taxon>Digenea</taxon>
        <taxon>Plagiorchiida</taxon>
        <taxon>Echinostomata</taxon>
        <taxon>Echinostomatoidea</taxon>
        <taxon>Fasciolidae</taxon>
        <taxon>Fasciola</taxon>
    </lineage>
</organism>
<dbReference type="AlphaFoldDB" id="A0A4E0RVC2"/>
<feature type="compositionally biased region" description="Basic and acidic residues" evidence="1">
    <location>
        <begin position="211"/>
        <end position="222"/>
    </location>
</feature>
<keyword evidence="4" id="KW-1185">Reference proteome</keyword>
<dbReference type="EMBL" id="JXXN02010738">
    <property type="protein sequence ID" value="THD18500.1"/>
    <property type="molecule type" value="Genomic_DNA"/>
</dbReference>
<keyword evidence="2" id="KW-0812">Transmembrane</keyword>